<dbReference type="GO" id="GO:0005634">
    <property type="term" value="C:nucleus"/>
    <property type="evidence" value="ECO:0007669"/>
    <property type="project" value="EnsemblFungi"/>
</dbReference>
<sequence length="1196" mass="135533">MQSKCFQCVYGTSFNCVLSSPTGSGKTVIFELAILREMISLHDQGCTNGDDAKALYLAPTKALCSERQADWSKKFAPLGLTVGMLTGDTSYKETDHVRKSKIIISTPEKWDIITRKWRDYKKLFGLVKLLLVDEVHILKETRGSTLEVVITRMKRICEGMRILAISATVANAYDISKWIGLGGNDDSTACGEFDQLTRLANTAVTFNFGEEYRAVKLEQFVCGFKPQSENDFSFDVLLNSKLNEIINKYSRNKPVLIFCPTRNSCQQTAKYLKENLNIKLSYSNELKLKDRDLQACVNKFGIGYHHAGLALADRNQVETSFLNGRIKILCCTSTLAVGINLPAYLVIIKGTRCWSENRFKEYQETDILQMIGRAGRPQFENKGVAVVMTNAKLKQKYEKVINGTEKVESSLHLSFPENLVSEIAIGNVRSLKDALNWIKTTYFYVRFLANPNYYHTIPQPSMSAEENLLAFCRTNAQSLVCEKLITDEYKCTPYGFSMTMHYISFETMKLLIKARSQLSISELLDLVSQSKEFADIKLKHQEKRLYREINNSPILRYQSNSTNMTHHDKVKLLIQFELGGLDFPNYNGAMKLHASFLGDKFFVFKHILRIMTATLDVFVERKDAVSLRSLSYLLRCLHGKCWEGSPNELRQLEGVGSVAVKKFVNHNILSLKDAKCLSSSQIEYFLSLKTGAGNRIKKSIMLIPSIYLQVELLKLCLAPSRTAIDCTFLITFEVHSMSSSWRNQMMYAQIISEIGGTLLDFRRIPVQKLMGPRKFELSLRIEKLSHAFNCQVSIDSVASAQVSQSLKIEPPMDILKGFIEVIDDFEFSPLLLLLPLLLPLPLQLVVEEVNENESGSKDRIGYTMGLNKSVASNDLKLDKDCRNRDDFSEKQANARKDGYYGSTLRVLRSNGNYECNHSCKNKLRCRHICCKEGIPPNCFKHKKTEIVPMKQAPSTNSCEMFETAYKEHIKKEDGLCRNSDDLYLNLKSNRAANNLLGVLKTNDMMHPIFSGKKENEPLILGSSFFLSSSPNEALVDAPIEATSSKQTQTNVVRKKSETKKRSIFDLSSTPDLEPTSPAFQKTIFSPQKRARHFLFEVGDDHSESHKSTIIRNITSFNDNGRDKNKEDSQYKSFIGSSVKNDKIEKIEKIESSQRSKSLLFADFETVEGVTSKEFENHRKTNHIPSEVESDSAYLNL</sequence>
<dbReference type="Pfam" id="PF23445">
    <property type="entry name" value="WHD_SNRNP200"/>
    <property type="match status" value="1"/>
</dbReference>
<evidence type="ECO:0000256" key="9">
    <source>
        <dbReference type="ARBA" id="ARBA00034808"/>
    </source>
</evidence>
<dbReference type="VEuPathDB" id="FungiDB:LELG_01937"/>
<dbReference type="PROSITE" id="PS51192">
    <property type="entry name" value="HELICASE_ATP_BIND_1"/>
    <property type="match status" value="1"/>
</dbReference>
<dbReference type="EMBL" id="CH981525">
    <property type="protein sequence ID" value="EDK43758.1"/>
    <property type="molecule type" value="Genomic_DNA"/>
</dbReference>
<dbReference type="InterPro" id="IPR004179">
    <property type="entry name" value="Sec63-dom"/>
</dbReference>
<evidence type="ECO:0000256" key="6">
    <source>
        <dbReference type="ARBA" id="ARBA00023235"/>
    </source>
</evidence>
<dbReference type="HOGENOM" id="CLU_000335_0_1_1"/>
<gene>
    <name evidence="14" type="ORF">LELG_01937</name>
</gene>
<dbReference type="FunCoup" id="A5DX50">
    <property type="interactions" value="400"/>
</dbReference>
<dbReference type="FunFam" id="1.10.3380.10:FF:000012">
    <property type="entry name" value="DEAD/DEAH box DNA helicase"/>
    <property type="match status" value="1"/>
</dbReference>
<evidence type="ECO:0000256" key="11">
    <source>
        <dbReference type="SAM" id="MobiDB-lite"/>
    </source>
</evidence>
<comment type="catalytic activity">
    <reaction evidence="10">
        <text>ATP + H2O = ADP + phosphate + H(+)</text>
        <dbReference type="Rhea" id="RHEA:13065"/>
        <dbReference type="ChEBI" id="CHEBI:15377"/>
        <dbReference type="ChEBI" id="CHEBI:15378"/>
        <dbReference type="ChEBI" id="CHEBI:30616"/>
        <dbReference type="ChEBI" id="CHEBI:43474"/>
        <dbReference type="ChEBI" id="CHEBI:456216"/>
        <dbReference type="EC" id="5.6.2.4"/>
    </reaction>
</comment>
<keyword evidence="6" id="KW-0413">Isomerase</keyword>
<dbReference type="GO" id="GO:0006260">
    <property type="term" value="P:DNA replication"/>
    <property type="evidence" value="ECO:0007669"/>
    <property type="project" value="EnsemblFungi"/>
</dbReference>
<dbReference type="Pfam" id="PF00270">
    <property type="entry name" value="DEAD"/>
    <property type="match status" value="1"/>
</dbReference>
<dbReference type="GO" id="GO:0005524">
    <property type="term" value="F:ATP binding"/>
    <property type="evidence" value="ECO:0007669"/>
    <property type="project" value="UniProtKB-KW"/>
</dbReference>
<comment type="similarity">
    <text evidence="1">Belongs to the helicase family. SKI2 subfamily.</text>
</comment>
<keyword evidence="3" id="KW-0378">Hydrolase</keyword>
<evidence type="ECO:0000256" key="7">
    <source>
        <dbReference type="ARBA" id="ARBA00023254"/>
    </source>
</evidence>
<evidence type="ECO:0000256" key="1">
    <source>
        <dbReference type="ARBA" id="ARBA00010140"/>
    </source>
</evidence>
<dbReference type="InterPro" id="IPR052247">
    <property type="entry name" value="Meiotic_Crossover_Helicase"/>
</dbReference>
<dbReference type="SMART" id="SM00490">
    <property type="entry name" value="HELICc"/>
    <property type="match status" value="1"/>
</dbReference>
<evidence type="ECO:0000256" key="3">
    <source>
        <dbReference type="ARBA" id="ARBA00022801"/>
    </source>
</evidence>
<dbReference type="SMART" id="SM00487">
    <property type="entry name" value="DEXDc"/>
    <property type="match status" value="1"/>
</dbReference>
<evidence type="ECO:0000313" key="14">
    <source>
        <dbReference type="EMBL" id="EDK43758.1"/>
    </source>
</evidence>
<keyword evidence="7" id="KW-0469">Meiosis</keyword>
<evidence type="ECO:0000313" key="15">
    <source>
        <dbReference type="Proteomes" id="UP000001996"/>
    </source>
</evidence>
<dbReference type="STRING" id="379508.A5DX50"/>
<feature type="domain" description="Helicase C-terminal" evidence="13">
    <location>
        <begin position="241"/>
        <end position="423"/>
    </location>
</feature>
<evidence type="ECO:0000256" key="5">
    <source>
        <dbReference type="ARBA" id="ARBA00022840"/>
    </source>
</evidence>
<keyword evidence="5" id="KW-0067">ATP-binding</keyword>
<dbReference type="SUPFAM" id="SSF52540">
    <property type="entry name" value="P-loop containing nucleoside triphosphate hydrolases"/>
    <property type="match status" value="1"/>
</dbReference>
<dbReference type="GO" id="GO:0016787">
    <property type="term" value="F:hydrolase activity"/>
    <property type="evidence" value="ECO:0007669"/>
    <property type="project" value="UniProtKB-KW"/>
</dbReference>
<dbReference type="InterPro" id="IPR057842">
    <property type="entry name" value="WH_MER3"/>
</dbReference>
<dbReference type="PANTHER" id="PTHR47835:SF3">
    <property type="entry name" value="HELICASE FOR MEIOSIS 1"/>
    <property type="match status" value="1"/>
</dbReference>
<evidence type="ECO:0000256" key="2">
    <source>
        <dbReference type="ARBA" id="ARBA00022741"/>
    </source>
</evidence>
<proteinExistence type="inferred from homology"/>
<dbReference type="GO" id="GO:0003676">
    <property type="term" value="F:nucleic acid binding"/>
    <property type="evidence" value="ECO:0007669"/>
    <property type="project" value="InterPro"/>
</dbReference>
<dbReference type="KEGG" id="lel:PVL30_001909"/>
<keyword evidence="2" id="KW-0547">Nucleotide-binding</keyword>
<organism evidence="14 15">
    <name type="scientific">Lodderomyces elongisporus (strain ATCC 11503 / CBS 2605 / JCM 1781 / NBRC 1676 / NRRL YB-4239)</name>
    <name type="common">Yeast</name>
    <name type="synonym">Saccharomyces elongisporus</name>
    <dbReference type="NCBI Taxonomy" id="379508"/>
    <lineage>
        <taxon>Eukaryota</taxon>
        <taxon>Fungi</taxon>
        <taxon>Dikarya</taxon>
        <taxon>Ascomycota</taxon>
        <taxon>Saccharomycotina</taxon>
        <taxon>Pichiomycetes</taxon>
        <taxon>Debaryomycetaceae</taxon>
        <taxon>Candida/Lodderomyces clade</taxon>
        <taxon>Lodderomyces</taxon>
    </lineage>
</organism>
<keyword evidence="4" id="KW-0347">Helicase</keyword>
<dbReference type="GO" id="GO:0007131">
    <property type="term" value="P:reciprocal meiotic recombination"/>
    <property type="evidence" value="ECO:0007669"/>
    <property type="project" value="EnsemblFungi"/>
</dbReference>
<dbReference type="InterPro" id="IPR001650">
    <property type="entry name" value="Helicase_C-like"/>
</dbReference>
<keyword evidence="15" id="KW-1185">Reference proteome</keyword>
<dbReference type="AlphaFoldDB" id="A5DX50"/>
<dbReference type="eggNOG" id="KOG0952">
    <property type="taxonomic scope" value="Eukaryota"/>
</dbReference>
<dbReference type="PANTHER" id="PTHR47835">
    <property type="entry name" value="HFM1, ATP DEPENDENT DNA HELICASE HOMOLOG"/>
    <property type="match status" value="1"/>
</dbReference>
<evidence type="ECO:0000256" key="10">
    <source>
        <dbReference type="ARBA" id="ARBA00048988"/>
    </source>
</evidence>
<feature type="region of interest" description="Disordered" evidence="11">
    <location>
        <begin position="1173"/>
        <end position="1196"/>
    </location>
</feature>
<dbReference type="InterPro" id="IPR027417">
    <property type="entry name" value="P-loop_NTPase"/>
</dbReference>
<dbReference type="GO" id="GO:0007129">
    <property type="term" value="P:homologous chromosome pairing at meiosis"/>
    <property type="evidence" value="ECO:0007669"/>
    <property type="project" value="EnsemblFungi"/>
</dbReference>
<dbReference type="Pfam" id="PF02889">
    <property type="entry name" value="Sec63"/>
    <property type="match status" value="1"/>
</dbReference>
<dbReference type="Proteomes" id="UP000001996">
    <property type="component" value="Unassembled WGS sequence"/>
</dbReference>
<dbReference type="EC" id="5.6.2.4" evidence="9"/>
<comment type="catalytic activity">
    <reaction evidence="8">
        <text>Couples ATP hydrolysis with the unwinding of duplex DNA by translocating in the 3'-5' direction.</text>
        <dbReference type="EC" id="5.6.2.4"/>
    </reaction>
</comment>
<evidence type="ECO:0000256" key="8">
    <source>
        <dbReference type="ARBA" id="ARBA00034617"/>
    </source>
</evidence>
<evidence type="ECO:0000256" key="4">
    <source>
        <dbReference type="ARBA" id="ARBA00022806"/>
    </source>
</evidence>
<protein>
    <recommendedName>
        <fullName evidence="9">DNA 3'-5' helicase</fullName>
        <ecNumber evidence="9">5.6.2.4</ecNumber>
    </recommendedName>
</protein>
<dbReference type="SMART" id="SM00973">
    <property type="entry name" value="Sec63"/>
    <property type="match status" value="1"/>
</dbReference>
<evidence type="ECO:0000259" key="12">
    <source>
        <dbReference type="PROSITE" id="PS51192"/>
    </source>
</evidence>
<reference evidence="14 15" key="1">
    <citation type="journal article" date="2009" name="Nature">
        <title>Evolution of pathogenicity and sexual reproduction in eight Candida genomes.</title>
        <authorList>
            <person name="Butler G."/>
            <person name="Rasmussen M.D."/>
            <person name="Lin M.F."/>
            <person name="Santos M.A."/>
            <person name="Sakthikumar S."/>
            <person name="Munro C.A."/>
            <person name="Rheinbay E."/>
            <person name="Grabherr M."/>
            <person name="Forche A."/>
            <person name="Reedy J.L."/>
            <person name="Agrafioti I."/>
            <person name="Arnaud M.B."/>
            <person name="Bates S."/>
            <person name="Brown A.J."/>
            <person name="Brunke S."/>
            <person name="Costanzo M.C."/>
            <person name="Fitzpatrick D.A."/>
            <person name="de Groot P.W."/>
            <person name="Harris D."/>
            <person name="Hoyer L.L."/>
            <person name="Hube B."/>
            <person name="Klis F.M."/>
            <person name="Kodira C."/>
            <person name="Lennard N."/>
            <person name="Logue M.E."/>
            <person name="Martin R."/>
            <person name="Neiman A.M."/>
            <person name="Nikolaou E."/>
            <person name="Quail M.A."/>
            <person name="Quinn J."/>
            <person name="Santos M.C."/>
            <person name="Schmitzberger F.F."/>
            <person name="Sherlock G."/>
            <person name="Shah P."/>
            <person name="Silverstein K.A."/>
            <person name="Skrzypek M.S."/>
            <person name="Soll D."/>
            <person name="Staggs R."/>
            <person name="Stansfield I."/>
            <person name="Stumpf M.P."/>
            <person name="Sudbery P.E."/>
            <person name="Srikantha T."/>
            <person name="Zeng Q."/>
            <person name="Berman J."/>
            <person name="Berriman M."/>
            <person name="Heitman J."/>
            <person name="Gow N.A."/>
            <person name="Lorenz M.C."/>
            <person name="Birren B.W."/>
            <person name="Kellis M."/>
            <person name="Cuomo C.A."/>
        </authorList>
    </citation>
    <scope>NUCLEOTIDE SEQUENCE [LARGE SCALE GENOMIC DNA]</scope>
    <source>
        <strain evidence="15">ATCC 11503 / BCRC 21390 / CBS 2605 / JCM 1781 / NBRC 1676 / NRRL YB-4239</strain>
    </source>
</reference>
<dbReference type="Pfam" id="PF00271">
    <property type="entry name" value="Helicase_C"/>
    <property type="match status" value="1"/>
</dbReference>
<dbReference type="FunFam" id="3.40.50.300:FF:001076">
    <property type="entry name" value="ATP-dependent DNA helicase MER3"/>
    <property type="match status" value="1"/>
</dbReference>
<dbReference type="Gene3D" id="1.10.10.10">
    <property type="entry name" value="Winged helix-like DNA-binding domain superfamily/Winged helix DNA-binding domain"/>
    <property type="match status" value="1"/>
</dbReference>
<dbReference type="InterPro" id="IPR014001">
    <property type="entry name" value="Helicase_ATP-bd"/>
</dbReference>
<dbReference type="OrthoDB" id="5575at2759"/>
<dbReference type="OMA" id="VYGYQSH"/>
<feature type="domain" description="Helicase ATP-binding" evidence="12">
    <location>
        <begin position="7"/>
        <end position="187"/>
    </location>
</feature>
<dbReference type="InterPro" id="IPR036388">
    <property type="entry name" value="WH-like_DNA-bd_sf"/>
</dbReference>
<dbReference type="GeneID" id="5233785"/>
<dbReference type="InParanoid" id="A5DX50"/>
<evidence type="ECO:0000259" key="13">
    <source>
        <dbReference type="PROSITE" id="PS51194"/>
    </source>
</evidence>
<dbReference type="InterPro" id="IPR011545">
    <property type="entry name" value="DEAD/DEAH_box_helicase_dom"/>
</dbReference>
<dbReference type="SUPFAM" id="SSF158702">
    <property type="entry name" value="Sec63 N-terminal domain-like"/>
    <property type="match status" value="1"/>
</dbReference>
<dbReference type="GO" id="GO:0043138">
    <property type="term" value="F:3'-5' DNA helicase activity"/>
    <property type="evidence" value="ECO:0007669"/>
    <property type="project" value="UniProtKB-EC"/>
</dbReference>
<dbReference type="Gene3D" id="1.10.3380.10">
    <property type="entry name" value="Sec63 N-terminal domain-like domain"/>
    <property type="match status" value="1"/>
</dbReference>
<dbReference type="Gene3D" id="3.40.50.300">
    <property type="entry name" value="P-loop containing nucleotide triphosphate hydrolases"/>
    <property type="match status" value="2"/>
</dbReference>
<dbReference type="PROSITE" id="PS51194">
    <property type="entry name" value="HELICASE_CTER"/>
    <property type="match status" value="1"/>
</dbReference>
<name>A5DX50_LODEL</name>
<accession>A5DX50</accession>
<dbReference type="CDD" id="cd18795">
    <property type="entry name" value="SF2_C_Ski2"/>
    <property type="match status" value="1"/>
</dbReference>